<proteinExistence type="predicted"/>
<dbReference type="HOGENOM" id="CLU_047639_6_0_1"/>
<gene>
    <name evidence="3" type="ORF">I312_05997</name>
</gene>
<dbReference type="SUPFAM" id="SSF50685">
    <property type="entry name" value="Barwin-like endoglucanases"/>
    <property type="match status" value="1"/>
</dbReference>
<dbReference type="PANTHER" id="PTHR31836:SF25">
    <property type="entry name" value="RLPA-LIKE PROTEIN DOUBLE-PSI BETA-BARREL DOMAIN-CONTAINING PROTEIN"/>
    <property type="match status" value="1"/>
</dbReference>
<keyword evidence="1 2" id="KW-0732">Signal</keyword>
<dbReference type="PANTHER" id="PTHR31836">
    <property type="match status" value="1"/>
</dbReference>
<sequence length="150" mass="15772">MFTKIFVALFAATAVLAAPIESAEKRGTYTGQATYYSPSVGTGACGWQNTDQELVVALNAPQWGSTANHGCGQMVTITNSQVSSAVYPPSIFPIADIIQQNGQQQQAKIVDMCPGCAEGSLDMSPTLFGALNNNNLDAGVFPISWDFASS</sequence>
<evidence type="ECO:0000256" key="2">
    <source>
        <dbReference type="SAM" id="SignalP"/>
    </source>
</evidence>
<accession>A0A0D0U984</accession>
<dbReference type="OrthoDB" id="623670at2759"/>
<evidence type="ECO:0000256" key="1">
    <source>
        <dbReference type="ARBA" id="ARBA00022729"/>
    </source>
</evidence>
<name>A0A0D0U984_CRYGA</name>
<dbReference type="InterPro" id="IPR051477">
    <property type="entry name" value="Expansin_CellWall"/>
</dbReference>
<dbReference type="Gene3D" id="2.40.40.10">
    <property type="entry name" value="RlpA-like domain"/>
    <property type="match status" value="1"/>
</dbReference>
<feature type="signal peptide" evidence="2">
    <location>
        <begin position="1"/>
        <end position="17"/>
    </location>
</feature>
<dbReference type="InterPro" id="IPR036908">
    <property type="entry name" value="RlpA-like_sf"/>
</dbReference>
<dbReference type="EMBL" id="KN847994">
    <property type="protein sequence ID" value="KIR44828.1"/>
    <property type="molecule type" value="Genomic_DNA"/>
</dbReference>
<organism evidence="3">
    <name type="scientific">Cryptococcus bacillisporus CA1280</name>
    <dbReference type="NCBI Taxonomy" id="1296109"/>
    <lineage>
        <taxon>Eukaryota</taxon>
        <taxon>Fungi</taxon>
        <taxon>Dikarya</taxon>
        <taxon>Basidiomycota</taxon>
        <taxon>Agaricomycotina</taxon>
        <taxon>Tremellomycetes</taxon>
        <taxon>Tremellales</taxon>
        <taxon>Cryptococcaceae</taxon>
        <taxon>Cryptococcus</taxon>
        <taxon>Cryptococcus gattii species complex</taxon>
    </lineage>
</organism>
<dbReference type="CDD" id="cd22191">
    <property type="entry name" value="DPBB_RlpA_EXP_N-like"/>
    <property type="match status" value="1"/>
</dbReference>
<dbReference type="AlphaFoldDB" id="A0A0D0U984"/>
<feature type="chain" id="PRO_5002234432" description="Barwin domain-containing protein" evidence="2">
    <location>
        <begin position="18"/>
        <end position="150"/>
    </location>
</feature>
<evidence type="ECO:0008006" key="4">
    <source>
        <dbReference type="Google" id="ProtNLM"/>
    </source>
</evidence>
<evidence type="ECO:0000313" key="3">
    <source>
        <dbReference type="EMBL" id="KIR44828.1"/>
    </source>
</evidence>
<reference evidence="3" key="1">
    <citation type="submission" date="2015-01" db="EMBL/GenBank/DDBJ databases">
        <title>The Genome Sequence of Cryptococcus gattii CA1280.</title>
        <authorList>
            <consortium name="The Broad Institute Genomics Platform"/>
            <person name="Cuomo C."/>
            <person name="Litvintseva A."/>
            <person name="Chen Y."/>
            <person name="Heitman J."/>
            <person name="Sun S."/>
            <person name="Springer D."/>
            <person name="Dromer F."/>
            <person name="Young S."/>
            <person name="Zeng Q."/>
            <person name="Gargeya S."/>
            <person name="Abouelleil A."/>
            <person name="Alvarado L."/>
            <person name="Chapman S.B."/>
            <person name="Gainer-Dewar J."/>
            <person name="Goldberg J."/>
            <person name="Griggs A."/>
            <person name="Gujja S."/>
            <person name="Hansen M."/>
            <person name="Howarth C."/>
            <person name="Imamovic A."/>
            <person name="Larimer J."/>
            <person name="Murphy C."/>
            <person name="Naylor J."/>
            <person name="Pearson M."/>
            <person name="Priest M."/>
            <person name="Roberts A."/>
            <person name="Saif S."/>
            <person name="Shea T."/>
            <person name="Sykes S."/>
            <person name="Wortman J."/>
            <person name="Nusbaum C."/>
            <person name="Birren B."/>
        </authorList>
    </citation>
    <scope>NUCLEOTIDE SEQUENCE [LARGE SCALE GENOMIC DNA]</scope>
    <source>
        <strain evidence="3">CA1280</strain>
    </source>
</reference>
<protein>
    <recommendedName>
        <fullName evidence="4">Barwin domain-containing protein</fullName>
    </recommendedName>
</protein>